<feature type="domain" description="STAS" evidence="2">
    <location>
        <begin position="105"/>
        <end position="202"/>
    </location>
</feature>
<dbReference type="Gene3D" id="3.30.750.24">
    <property type="entry name" value="STAS domain"/>
    <property type="match status" value="1"/>
</dbReference>
<dbReference type="Pfam" id="PF01740">
    <property type="entry name" value="STAS"/>
    <property type="match status" value="1"/>
</dbReference>
<feature type="region of interest" description="Disordered" evidence="1">
    <location>
        <begin position="43"/>
        <end position="62"/>
    </location>
</feature>
<dbReference type="InterPro" id="IPR036513">
    <property type="entry name" value="STAS_dom_sf"/>
</dbReference>
<protein>
    <submittedName>
        <fullName evidence="3">Anti-sigma factor antagonist</fullName>
    </submittedName>
</protein>
<accession>A0A419IBJ8</accession>
<proteinExistence type="predicted"/>
<keyword evidence="4" id="KW-1185">Reference proteome</keyword>
<feature type="region of interest" description="Disordered" evidence="1">
    <location>
        <begin position="1"/>
        <end position="26"/>
    </location>
</feature>
<dbReference type="InterPro" id="IPR002645">
    <property type="entry name" value="STAS_dom"/>
</dbReference>
<evidence type="ECO:0000313" key="4">
    <source>
        <dbReference type="Proteomes" id="UP000285112"/>
    </source>
</evidence>
<evidence type="ECO:0000256" key="1">
    <source>
        <dbReference type="SAM" id="MobiDB-lite"/>
    </source>
</evidence>
<gene>
    <name evidence="3" type="ORF">D5S19_01470</name>
</gene>
<evidence type="ECO:0000313" key="3">
    <source>
        <dbReference type="EMBL" id="RJQ91823.1"/>
    </source>
</evidence>
<dbReference type="CDD" id="cd07043">
    <property type="entry name" value="STAS_anti-anti-sigma_factors"/>
    <property type="match status" value="1"/>
</dbReference>
<name>A0A419IBJ8_9PSEU</name>
<reference evidence="3 4" key="1">
    <citation type="submission" date="2018-09" db="EMBL/GenBank/DDBJ databases">
        <title>YIM PH 21725 draft genome.</title>
        <authorList>
            <person name="Miao C."/>
        </authorList>
    </citation>
    <scope>NUCLEOTIDE SEQUENCE [LARGE SCALE GENOMIC DNA]</scope>
    <source>
        <strain evidence="4">YIM PH21725</strain>
    </source>
</reference>
<evidence type="ECO:0000259" key="2">
    <source>
        <dbReference type="PROSITE" id="PS50801"/>
    </source>
</evidence>
<comment type="caution">
    <text evidence="3">The sequence shown here is derived from an EMBL/GenBank/DDBJ whole genome shotgun (WGS) entry which is preliminary data.</text>
</comment>
<dbReference type="AlphaFoldDB" id="A0A419IBJ8"/>
<dbReference type="EMBL" id="QZFV01000018">
    <property type="protein sequence ID" value="RJQ91823.1"/>
    <property type="molecule type" value="Genomic_DNA"/>
</dbReference>
<sequence>MCGWKQAVNVSGSDRGSGYPGPRWPTPAEWRASAGGLRYRRVGSGSAHVPLPDPERPVSAGPGRAVYIGSGLACREEGTMTRKSHLDLPGTPARILVTATATETVVAVAAELDLRSTGRLQERITGELALRPRGLIVDLTRVTFCSAGGVGVLTDAARIAAAANIAFLVVACHRAVLRPLRVLGLESELAMADSLAEALERVTAAHQLALEVG</sequence>
<dbReference type="SUPFAM" id="SSF52091">
    <property type="entry name" value="SpoIIaa-like"/>
    <property type="match status" value="1"/>
</dbReference>
<dbReference type="PROSITE" id="PS50801">
    <property type="entry name" value="STAS"/>
    <property type="match status" value="1"/>
</dbReference>
<organism evidence="3 4">
    <name type="scientific">Amycolatopsis panacis</name>
    <dbReference type="NCBI Taxonomy" id="2340917"/>
    <lineage>
        <taxon>Bacteria</taxon>
        <taxon>Bacillati</taxon>
        <taxon>Actinomycetota</taxon>
        <taxon>Actinomycetes</taxon>
        <taxon>Pseudonocardiales</taxon>
        <taxon>Pseudonocardiaceae</taxon>
        <taxon>Amycolatopsis</taxon>
    </lineage>
</organism>
<dbReference type="Proteomes" id="UP000285112">
    <property type="component" value="Unassembled WGS sequence"/>
</dbReference>